<evidence type="ECO:0000259" key="6">
    <source>
        <dbReference type="SMART" id="SM00226"/>
    </source>
</evidence>
<dbReference type="PRINTS" id="PR00719">
    <property type="entry name" value="LMWPTPASE"/>
</dbReference>
<reference evidence="8" key="1">
    <citation type="journal article" date="2019" name="Int. J. Syst. Evol. Microbiol.">
        <title>The Global Catalogue of Microorganisms (GCM) 10K type strain sequencing project: providing services to taxonomists for standard genome sequencing and annotation.</title>
        <authorList>
            <consortium name="The Broad Institute Genomics Platform"/>
            <consortium name="The Broad Institute Genome Sequencing Center for Infectious Disease"/>
            <person name="Wu L."/>
            <person name="Ma J."/>
        </authorList>
    </citation>
    <scope>NUCLEOTIDE SEQUENCE [LARGE SCALE GENOMIC DNA]</scope>
    <source>
        <strain evidence="8">CGMCC 1.16305</strain>
    </source>
</reference>
<dbReference type="CDD" id="cd16343">
    <property type="entry name" value="LMWPTP"/>
    <property type="match status" value="1"/>
</dbReference>
<evidence type="ECO:0000313" key="7">
    <source>
        <dbReference type="EMBL" id="MFC7393914.1"/>
    </source>
</evidence>
<dbReference type="GO" id="GO:0004725">
    <property type="term" value="F:protein tyrosine phosphatase activity"/>
    <property type="evidence" value="ECO:0007669"/>
    <property type="project" value="UniProtKB-EC"/>
</dbReference>
<dbReference type="InterPro" id="IPR036196">
    <property type="entry name" value="Ptyr_pPase_sf"/>
</dbReference>
<dbReference type="Pfam" id="PF01451">
    <property type="entry name" value="LMWPc"/>
    <property type="match status" value="1"/>
</dbReference>
<dbReference type="PANTHER" id="PTHR11717">
    <property type="entry name" value="LOW MOLECULAR WEIGHT PROTEIN TYROSINE PHOSPHATASE"/>
    <property type="match status" value="1"/>
</dbReference>
<comment type="similarity">
    <text evidence="1">Belongs to the low molecular weight phosphotyrosine protein phosphatase family.</text>
</comment>
<accession>A0ABW2PXN7</accession>
<dbReference type="InterPro" id="IPR050438">
    <property type="entry name" value="LMW_PTPase"/>
</dbReference>
<dbReference type="InterPro" id="IPR023485">
    <property type="entry name" value="Ptyr_pPase"/>
</dbReference>
<feature type="domain" description="Phosphotyrosine protein phosphatase I" evidence="6">
    <location>
        <begin position="2"/>
        <end position="149"/>
    </location>
</feature>
<keyword evidence="4" id="KW-0904">Protein phosphatase</keyword>
<dbReference type="SMART" id="SM00226">
    <property type="entry name" value="LMWPc"/>
    <property type="match status" value="1"/>
</dbReference>
<organism evidence="7 8">
    <name type="scientific">Scopulibacillus cellulosilyticus</name>
    <dbReference type="NCBI Taxonomy" id="2665665"/>
    <lineage>
        <taxon>Bacteria</taxon>
        <taxon>Bacillati</taxon>
        <taxon>Bacillota</taxon>
        <taxon>Bacilli</taxon>
        <taxon>Bacillales</taxon>
        <taxon>Sporolactobacillaceae</taxon>
        <taxon>Scopulibacillus</taxon>
    </lineage>
</organism>
<dbReference type="Gene3D" id="3.40.50.2300">
    <property type="match status" value="1"/>
</dbReference>
<name>A0ABW2PXN7_9BACL</name>
<evidence type="ECO:0000256" key="3">
    <source>
        <dbReference type="ARBA" id="ARBA00022801"/>
    </source>
</evidence>
<sequence length="157" mass="17669">MIKVLFVCLGNICRSPMAEAIFRDKVEKAGLTDKITVDSAGTGGWHIGEPPHKGTRKKLQELGISSQGLKGRQMTSQDLDQFDYIIGMDESNIENINKLAEQAPKANVRRLMDYINDMPVRDIPDPFFTGNFDEVHEMIDKGTDSLLEEICREKNIN</sequence>
<dbReference type="PANTHER" id="PTHR11717:SF7">
    <property type="entry name" value="LOW MOLECULAR WEIGHT PHOSPHOTYROSINE PROTEIN PHOSPHATASE"/>
    <property type="match status" value="1"/>
</dbReference>
<evidence type="ECO:0000256" key="1">
    <source>
        <dbReference type="ARBA" id="ARBA00011063"/>
    </source>
</evidence>
<dbReference type="Proteomes" id="UP001596505">
    <property type="component" value="Unassembled WGS sequence"/>
</dbReference>
<dbReference type="SUPFAM" id="SSF52788">
    <property type="entry name" value="Phosphotyrosine protein phosphatases I"/>
    <property type="match status" value="1"/>
</dbReference>
<proteinExistence type="inferred from homology"/>
<dbReference type="RefSeq" id="WP_380966728.1">
    <property type="nucleotide sequence ID" value="NZ_JBHTCO010000017.1"/>
</dbReference>
<comment type="caution">
    <text evidence="7">The sequence shown here is derived from an EMBL/GenBank/DDBJ whole genome shotgun (WGS) entry which is preliminary data.</text>
</comment>
<evidence type="ECO:0000313" key="8">
    <source>
        <dbReference type="Proteomes" id="UP001596505"/>
    </source>
</evidence>
<keyword evidence="3 7" id="KW-0378">Hydrolase</keyword>
<comment type="catalytic activity">
    <reaction evidence="5">
        <text>O-phospho-L-tyrosyl-[protein] + H2O = L-tyrosyl-[protein] + phosphate</text>
        <dbReference type="Rhea" id="RHEA:10684"/>
        <dbReference type="Rhea" id="RHEA-COMP:10136"/>
        <dbReference type="Rhea" id="RHEA-COMP:20101"/>
        <dbReference type="ChEBI" id="CHEBI:15377"/>
        <dbReference type="ChEBI" id="CHEBI:43474"/>
        <dbReference type="ChEBI" id="CHEBI:46858"/>
        <dbReference type="ChEBI" id="CHEBI:61978"/>
        <dbReference type="EC" id="3.1.3.48"/>
    </reaction>
</comment>
<evidence type="ECO:0000256" key="2">
    <source>
        <dbReference type="ARBA" id="ARBA00013064"/>
    </source>
</evidence>
<dbReference type="InterPro" id="IPR017867">
    <property type="entry name" value="Tyr_phospatase_low_mol_wt"/>
</dbReference>
<gene>
    <name evidence="7" type="ORF">ACFQRG_13215</name>
</gene>
<dbReference type="EMBL" id="JBHTCO010000017">
    <property type="protein sequence ID" value="MFC7393914.1"/>
    <property type="molecule type" value="Genomic_DNA"/>
</dbReference>
<keyword evidence="8" id="KW-1185">Reference proteome</keyword>
<evidence type="ECO:0000256" key="5">
    <source>
        <dbReference type="ARBA" id="ARBA00051722"/>
    </source>
</evidence>
<protein>
    <recommendedName>
        <fullName evidence="2">protein-tyrosine-phosphatase</fullName>
        <ecNumber evidence="2">3.1.3.48</ecNumber>
    </recommendedName>
</protein>
<evidence type="ECO:0000256" key="4">
    <source>
        <dbReference type="ARBA" id="ARBA00022912"/>
    </source>
</evidence>
<dbReference type="EC" id="3.1.3.48" evidence="2"/>